<accession>A0ABS3ASL3</accession>
<protein>
    <submittedName>
        <fullName evidence="2">Uncharacterized protein</fullName>
    </submittedName>
</protein>
<dbReference type="Proteomes" id="UP000717534">
    <property type="component" value="Unassembled WGS sequence"/>
</dbReference>
<keyword evidence="1" id="KW-1133">Transmembrane helix</keyword>
<feature type="transmembrane region" description="Helical" evidence="1">
    <location>
        <begin position="7"/>
        <end position="27"/>
    </location>
</feature>
<keyword evidence="1" id="KW-0812">Transmembrane</keyword>
<evidence type="ECO:0000313" key="3">
    <source>
        <dbReference type="Proteomes" id="UP000717534"/>
    </source>
</evidence>
<keyword evidence="3" id="KW-1185">Reference proteome</keyword>
<proteinExistence type="predicted"/>
<reference evidence="2 3" key="1">
    <citation type="submission" date="2021-02" db="EMBL/GenBank/DDBJ databases">
        <title>Activity-based single-cell genomes from oceanic crustal fluid captures similar information to metagenomic and metatranscriptomic surveys with orders of magnitude less sampling.</title>
        <authorList>
            <person name="D'Angelo T.S."/>
            <person name="Orcutt B.N."/>
        </authorList>
    </citation>
    <scope>NUCLEOTIDE SEQUENCE [LARGE SCALE GENOMIC DNA]</scope>
    <source>
        <strain evidence="2">AH-315-G02</strain>
    </source>
</reference>
<evidence type="ECO:0000313" key="2">
    <source>
        <dbReference type="EMBL" id="MBN4068105.1"/>
    </source>
</evidence>
<gene>
    <name evidence="2" type="ORF">JYU06_01075</name>
</gene>
<comment type="caution">
    <text evidence="2">The sequence shown here is derived from an EMBL/GenBank/DDBJ whole genome shotgun (WGS) entry which is preliminary data.</text>
</comment>
<keyword evidence="1" id="KW-0472">Membrane</keyword>
<dbReference type="EMBL" id="JAFITO010000004">
    <property type="protein sequence ID" value="MBN4068105.1"/>
    <property type="molecule type" value="Genomic_DNA"/>
</dbReference>
<sequence>MKNSVQTGSIIGGVGFILVIILVFWFFGESGVEVLETDTISWAAAVEKCKVKYKSQRPAGLIKVSNCRKRLWDDEYFYFYWSKPQSIFIKKSTGEQVRYDGTCQVERKTGEIVYMTLNDRELVKKIRK</sequence>
<evidence type="ECO:0000256" key="1">
    <source>
        <dbReference type="SAM" id="Phobius"/>
    </source>
</evidence>
<name>A0ABS3ASL3_9BACT</name>
<organism evidence="2 3">
    <name type="scientific">Desulfotalea psychrophila</name>
    <dbReference type="NCBI Taxonomy" id="84980"/>
    <lineage>
        <taxon>Bacteria</taxon>
        <taxon>Pseudomonadati</taxon>
        <taxon>Thermodesulfobacteriota</taxon>
        <taxon>Desulfobulbia</taxon>
        <taxon>Desulfobulbales</taxon>
        <taxon>Desulfocapsaceae</taxon>
        <taxon>Desulfotalea</taxon>
    </lineage>
</organism>